<accession>A0ABD2ASI3</accession>
<evidence type="ECO:0000313" key="1">
    <source>
        <dbReference type="EMBL" id="KAL2723564.1"/>
    </source>
</evidence>
<proteinExistence type="predicted"/>
<protein>
    <submittedName>
        <fullName evidence="1">Uncharacterized protein</fullName>
    </submittedName>
</protein>
<organism evidence="1 2">
    <name type="scientific">Vespula maculifrons</name>
    <name type="common">Eastern yellow jacket</name>
    <name type="synonym">Wasp</name>
    <dbReference type="NCBI Taxonomy" id="7453"/>
    <lineage>
        <taxon>Eukaryota</taxon>
        <taxon>Metazoa</taxon>
        <taxon>Ecdysozoa</taxon>
        <taxon>Arthropoda</taxon>
        <taxon>Hexapoda</taxon>
        <taxon>Insecta</taxon>
        <taxon>Pterygota</taxon>
        <taxon>Neoptera</taxon>
        <taxon>Endopterygota</taxon>
        <taxon>Hymenoptera</taxon>
        <taxon>Apocrita</taxon>
        <taxon>Aculeata</taxon>
        <taxon>Vespoidea</taxon>
        <taxon>Vespidae</taxon>
        <taxon>Vespinae</taxon>
        <taxon>Vespula</taxon>
    </lineage>
</organism>
<keyword evidence="2" id="KW-1185">Reference proteome</keyword>
<reference evidence="1 2" key="1">
    <citation type="journal article" date="2024" name="Ann. Entomol. Soc. Am.">
        <title>Genomic analyses of the southern and eastern yellowjacket wasps (Hymenoptera: Vespidae) reveal evolutionary signatures of social life.</title>
        <authorList>
            <person name="Catto M.A."/>
            <person name="Caine P.B."/>
            <person name="Orr S.E."/>
            <person name="Hunt B.G."/>
            <person name="Goodisman M.A.D."/>
        </authorList>
    </citation>
    <scope>NUCLEOTIDE SEQUENCE [LARGE SCALE GENOMIC DNA]</scope>
    <source>
        <strain evidence="1">232</strain>
        <tissue evidence="1">Head and thorax</tissue>
    </source>
</reference>
<dbReference type="Proteomes" id="UP001607303">
    <property type="component" value="Unassembled WGS sequence"/>
</dbReference>
<dbReference type="EMBL" id="JAYRBN010000114">
    <property type="protein sequence ID" value="KAL2723564.1"/>
    <property type="molecule type" value="Genomic_DNA"/>
</dbReference>
<evidence type="ECO:0000313" key="2">
    <source>
        <dbReference type="Proteomes" id="UP001607303"/>
    </source>
</evidence>
<dbReference type="AlphaFoldDB" id="A0ABD2ASI3"/>
<sequence>MKFIVPQKSGWKLNPAICLIPNEEKKKRRNWKVIAKTKKLMIWYFSTEKNRIVHSDRLAPFLVRSSDSRII</sequence>
<gene>
    <name evidence="1" type="ORF">V1477_019415</name>
</gene>
<name>A0ABD2ASI3_VESMC</name>
<comment type="caution">
    <text evidence="1">The sequence shown here is derived from an EMBL/GenBank/DDBJ whole genome shotgun (WGS) entry which is preliminary data.</text>
</comment>